<dbReference type="OrthoDB" id="342264at2759"/>
<dbReference type="PANTHER" id="PTHR23196">
    <property type="entry name" value="PAX TRANSCRIPTION ACTIVATION DOMAIN INTERACTING PROTEIN"/>
    <property type="match status" value="1"/>
</dbReference>
<proteinExistence type="predicted"/>
<dbReference type="PROSITE" id="PS50172">
    <property type="entry name" value="BRCT"/>
    <property type="match status" value="1"/>
</dbReference>
<dbReference type="EMBL" id="LFYR01000631">
    <property type="protein sequence ID" value="KMZ72429.1"/>
    <property type="molecule type" value="Genomic_DNA"/>
</dbReference>
<dbReference type="SUPFAM" id="SSF52113">
    <property type="entry name" value="BRCT domain"/>
    <property type="match status" value="1"/>
</dbReference>
<protein>
    <recommendedName>
        <fullName evidence="5">BRCT domain-containing protein</fullName>
    </recommendedName>
</protein>
<reference evidence="7" key="1">
    <citation type="journal article" date="2016" name="Nature">
        <title>The genome of the seagrass Zostera marina reveals angiosperm adaptation to the sea.</title>
        <authorList>
            <person name="Olsen J.L."/>
            <person name="Rouze P."/>
            <person name="Verhelst B."/>
            <person name="Lin Y.-C."/>
            <person name="Bayer T."/>
            <person name="Collen J."/>
            <person name="Dattolo E."/>
            <person name="De Paoli E."/>
            <person name="Dittami S."/>
            <person name="Maumus F."/>
            <person name="Michel G."/>
            <person name="Kersting A."/>
            <person name="Lauritano C."/>
            <person name="Lohaus R."/>
            <person name="Toepel M."/>
            <person name="Tonon T."/>
            <person name="Vanneste K."/>
            <person name="Amirebrahimi M."/>
            <person name="Brakel J."/>
            <person name="Bostroem C."/>
            <person name="Chovatia M."/>
            <person name="Grimwood J."/>
            <person name="Jenkins J.W."/>
            <person name="Jueterbock A."/>
            <person name="Mraz A."/>
            <person name="Stam W.T."/>
            <person name="Tice H."/>
            <person name="Bornberg-Bauer E."/>
            <person name="Green P.J."/>
            <person name="Pearson G.A."/>
            <person name="Procaccini G."/>
            <person name="Duarte C.M."/>
            <person name="Schmutz J."/>
            <person name="Reusch T.B.H."/>
            <person name="Van de Peer Y."/>
        </authorList>
    </citation>
    <scope>NUCLEOTIDE SEQUENCE [LARGE SCALE GENOMIC DNA]</scope>
    <source>
        <strain evidence="7">cv. Finnish</strain>
    </source>
</reference>
<keyword evidence="3" id="KW-0539">Nucleus</keyword>
<gene>
    <name evidence="6" type="ORF">ZOSMA_164G00110</name>
</gene>
<dbReference type="Gene3D" id="3.40.50.10190">
    <property type="entry name" value="BRCT domain"/>
    <property type="match status" value="2"/>
</dbReference>
<feature type="compositionally biased region" description="Basic and acidic residues" evidence="4">
    <location>
        <begin position="165"/>
        <end position="179"/>
    </location>
</feature>
<comment type="caution">
    <text evidence="6">The sequence shown here is derived from an EMBL/GenBank/DDBJ whole genome shotgun (WGS) entry which is preliminary data.</text>
</comment>
<evidence type="ECO:0000256" key="4">
    <source>
        <dbReference type="SAM" id="MobiDB-lite"/>
    </source>
</evidence>
<evidence type="ECO:0000256" key="3">
    <source>
        <dbReference type="ARBA" id="ARBA00023242"/>
    </source>
</evidence>
<keyword evidence="7" id="KW-1185">Reference proteome</keyword>
<sequence length="834" mass="94215">MSGGKEVSSTEDYDYFQEPDQLSQYNALKVVDALISLNDLELSPDNFLRNENLDEIKSPPLSGLKGAQCLTKTFSRSPIGKCDVFDSSYEDESGGDFFARKKECIFSDNKRSIKPSRALYKSEIKKDPFENGKDKTKFKALCNINISSLPDLIVRNPNNLLNSNSDKEIKNQKESEPAKNDNCSNQSFATKKGSLRCASQQKIVSSIGGTGSSNKLTPSAAKLNNGTLMSSYARTGDVSIAMVELVDEISKCGDNSGVKNSLNECESSSNSREKVVNAVEPLDKDKECIQSIARHTRQSRAEKSSNKTDVLLINDTCKMKYQRSGRSTQDRESSFEKNLNLNKHHDRQVDECSNLAKCRTEFSVGIVTLCQLKCKRICLREKMINGEKPLDKECMYAGIRSTPVARRTRQSRLEESSKKTNALLKKDTDEGKFQENGDFIQDKESSYEKITVSNKRHNTQLNKGLNLAKCRTRSGLRLVTSCQPKRRRTRLNYAEDVDYVANPEFESELQRSKASFSVIDSQTEATMKNTLSIHGNPELETLHREEIQPAKMLFSSPLNKIHAVSPVHIDVNSMQVSNNKMNKSLAMSAIGNDLHRLKSSVAISTSALKRIRRKEDLIVIRVFFSHHLSYDVIEDQEKILSRFEIPVATSISEATHFIADKFSRTRNMLEAMAVGKPVVTHLWLESYEQSGFYIDEDRYILRDLKKEKEIGFIMPDSLACARKRRLLQDKKVFITQNVKPDKKTITNLVMASGGQLIERFLRSTPNDKNDLLVISCEEDCSICIPLLEKGLEVFTSELVLNGIVIQKLEYERHRLTTRLKNLIGNESLPETQFK</sequence>
<dbReference type="CDD" id="cd17744">
    <property type="entry name" value="BRCT_MDC1_rpt1"/>
    <property type="match status" value="1"/>
</dbReference>
<evidence type="ECO:0000256" key="1">
    <source>
        <dbReference type="ARBA" id="ARBA00004123"/>
    </source>
</evidence>
<evidence type="ECO:0000313" key="7">
    <source>
        <dbReference type="Proteomes" id="UP000036987"/>
    </source>
</evidence>
<keyword evidence="2" id="KW-0227">DNA damage</keyword>
<feature type="domain" description="BRCT" evidence="5">
    <location>
        <begin position="652"/>
        <end position="701"/>
    </location>
</feature>
<comment type="subcellular location">
    <subcellularLocation>
        <location evidence="1">Nucleus</location>
    </subcellularLocation>
</comment>
<evidence type="ECO:0000256" key="2">
    <source>
        <dbReference type="ARBA" id="ARBA00022763"/>
    </source>
</evidence>
<dbReference type="InterPro" id="IPR036420">
    <property type="entry name" value="BRCT_dom_sf"/>
</dbReference>
<organism evidence="6 7">
    <name type="scientific">Zostera marina</name>
    <name type="common">Eelgrass</name>
    <dbReference type="NCBI Taxonomy" id="29655"/>
    <lineage>
        <taxon>Eukaryota</taxon>
        <taxon>Viridiplantae</taxon>
        <taxon>Streptophyta</taxon>
        <taxon>Embryophyta</taxon>
        <taxon>Tracheophyta</taxon>
        <taxon>Spermatophyta</taxon>
        <taxon>Magnoliopsida</taxon>
        <taxon>Liliopsida</taxon>
        <taxon>Zosteraceae</taxon>
        <taxon>Zostera</taxon>
    </lineage>
</organism>
<dbReference type="InterPro" id="IPR051579">
    <property type="entry name" value="DDR_Transcriptional_Reg"/>
</dbReference>
<dbReference type="CDD" id="cd18432">
    <property type="entry name" value="BRCT_PAXIP1_rpt6_like"/>
    <property type="match status" value="1"/>
</dbReference>
<evidence type="ECO:0000259" key="5">
    <source>
        <dbReference type="PROSITE" id="PS50172"/>
    </source>
</evidence>
<accession>A0A0K9PTZ1</accession>
<name>A0A0K9PTZ1_ZOSMR</name>
<dbReference type="GO" id="GO:0005634">
    <property type="term" value="C:nucleus"/>
    <property type="evidence" value="ECO:0007669"/>
    <property type="project" value="UniProtKB-SubCell"/>
</dbReference>
<dbReference type="InterPro" id="IPR001357">
    <property type="entry name" value="BRCT_dom"/>
</dbReference>
<dbReference type="STRING" id="29655.A0A0K9PTZ1"/>
<dbReference type="Proteomes" id="UP000036987">
    <property type="component" value="Unassembled WGS sequence"/>
</dbReference>
<dbReference type="PANTHER" id="PTHR23196:SF1">
    <property type="entry name" value="PAX-INTERACTING PROTEIN 1"/>
    <property type="match status" value="1"/>
</dbReference>
<feature type="region of interest" description="Disordered" evidence="4">
    <location>
        <begin position="161"/>
        <end position="186"/>
    </location>
</feature>
<dbReference type="AlphaFoldDB" id="A0A0K9PTZ1"/>
<dbReference type="Pfam" id="PF16589">
    <property type="entry name" value="BRCT_2"/>
    <property type="match status" value="1"/>
</dbReference>
<dbReference type="GO" id="GO:0006974">
    <property type="term" value="P:DNA damage response"/>
    <property type="evidence" value="ECO:0007669"/>
    <property type="project" value="UniProtKB-KW"/>
</dbReference>
<evidence type="ECO:0000313" key="6">
    <source>
        <dbReference type="EMBL" id="KMZ72429.1"/>
    </source>
</evidence>